<dbReference type="HOGENOM" id="CLU_593197_0_0_1"/>
<gene>
    <name evidence="2" type="ORF">GYMLUDRAFT_62084</name>
</gene>
<dbReference type="Proteomes" id="UP000053593">
    <property type="component" value="Unassembled WGS sequence"/>
</dbReference>
<organism evidence="2 3">
    <name type="scientific">Collybiopsis luxurians FD-317 M1</name>
    <dbReference type="NCBI Taxonomy" id="944289"/>
    <lineage>
        <taxon>Eukaryota</taxon>
        <taxon>Fungi</taxon>
        <taxon>Dikarya</taxon>
        <taxon>Basidiomycota</taxon>
        <taxon>Agaricomycotina</taxon>
        <taxon>Agaricomycetes</taxon>
        <taxon>Agaricomycetidae</taxon>
        <taxon>Agaricales</taxon>
        <taxon>Marasmiineae</taxon>
        <taxon>Omphalotaceae</taxon>
        <taxon>Collybiopsis</taxon>
        <taxon>Collybiopsis luxurians</taxon>
    </lineage>
</organism>
<feature type="compositionally biased region" description="Polar residues" evidence="1">
    <location>
        <begin position="145"/>
        <end position="154"/>
    </location>
</feature>
<protein>
    <submittedName>
        <fullName evidence="2">Uncharacterized protein</fullName>
    </submittedName>
</protein>
<name>A0A0D0CDS9_9AGAR</name>
<feature type="region of interest" description="Disordered" evidence="1">
    <location>
        <begin position="125"/>
        <end position="157"/>
    </location>
</feature>
<dbReference type="OrthoDB" id="40579at2759"/>
<dbReference type="AlphaFoldDB" id="A0A0D0CDS9"/>
<keyword evidence="3" id="KW-1185">Reference proteome</keyword>
<accession>A0A0D0CDS9</accession>
<sequence>MATQYDVDGPSCGIDTPTSSVTDGHQQYFTLTNIDNPQPASNDVAGERITDDRAEQYLTQLIENIQQKTLLDERLMEQSGEQIDHVLPMARYGEFLYTSGRSPDFGTSTNSNPHEELIVDQSLRPGDEGQQQHPEGSSDLVDHSPSPTATQTDDLTGPAPLSFFPSYSVIPGVPNTFSPKTDLEDSRNAVPLLPCMPYHLSNLQHLSPYLYPYPFLPSAPFAPSSYENFPYPGLIIGNESSFDGTTVDPGRPLNPLKDHQSLPFPPLDHSMFGQTSFLTSSAMEGKAEHSVGPNRTINSLPNTRETPYSRQALAPQVASVQSNQRKDHEHDFELVKERGHDLCQWILPTNPPSLCNHDFMSGSPKQARKHLMNHHRESMRGQRGPCMWDGCTQVFNPKYFWRHANMHLKTKILCLRCGHIMSRKDEEKRHREHGCPANRRRNETQIPAVVAENMVKYEKWK</sequence>
<evidence type="ECO:0000313" key="3">
    <source>
        <dbReference type="Proteomes" id="UP000053593"/>
    </source>
</evidence>
<evidence type="ECO:0000313" key="2">
    <source>
        <dbReference type="EMBL" id="KIK56222.1"/>
    </source>
</evidence>
<evidence type="ECO:0000256" key="1">
    <source>
        <dbReference type="SAM" id="MobiDB-lite"/>
    </source>
</evidence>
<dbReference type="EMBL" id="KN834799">
    <property type="protein sequence ID" value="KIK56222.1"/>
    <property type="molecule type" value="Genomic_DNA"/>
</dbReference>
<reference evidence="2 3" key="1">
    <citation type="submission" date="2014-04" db="EMBL/GenBank/DDBJ databases">
        <title>Evolutionary Origins and Diversification of the Mycorrhizal Mutualists.</title>
        <authorList>
            <consortium name="DOE Joint Genome Institute"/>
            <consortium name="Mycorrhizal Genomics Consortium"/>
            <person name="Kohler A."/>
            <person name="Kuo A."/>
            <person name="Nagy L.G."/>
            <person name="Floudas D."/>
            <person name="Copeland A."/>
            <person name="Barry K.W."/>
            <person name="Cichocki N."/>
            <person name="Veneault-Fourrey C."/>
            <person name="LaButti K."/>
            <person name="Lindquist E.A."/>
            <person name="Lipzen A."/>
            <person name="Lundell T."/>
            <person name="Morin E."/>
            <person name="Murat C."/>
            <person name="Riley R."/>
            <person name="Ohm R."/>
            <person name="Sun H."/>
            <person name="Tunlid A."/>
            <person name="Henrissat B."/>
            <person name="Grigoriev I.V."/>
            <person name="Hibbett D.S."/>
            <person name="Martin F."/>
        </authorList>
    </citation>
    <scope>NUCLEOTIDE SEQUENCE [LARGE SCALE GENOMIC DNA]</scope>
    <source>
        <strain evidence="2 3">FD-317 M1</strain>
    </source>
</reference>
<proteinExistence type="predicted"/>